<reference evidence="3" key="1">
    <citation type="submission" date="2018-06" db="EMBL/GenBank/DDBJ databases">
        <authorList>
            <person name="Zhirakovskaya E."/>
        </authorList>
    </citation>
    <scope>NUCLEOTIDE SEQUENCE</scope>
</reference>
<dbReference type="PANTHER" id="PTHR48084">
    <property type="entry name" value="2-OXOGLUTARATE OXIDOREDUCTASE SUBUNIT KORB-RELATED"/>
    <property type="match status" value="1"/>
</dbReference>
<feature type="non-terminal residue" evidence="3">
    <location>
        <position position="285"/>
    </location>
</feature>
<protein>
    <submittedName>
        <fullName evidence="3">2-oxoglutarate/2-oxoacid ferredoxin oxidoreductase, beta subunit</fullName>
        <ecNumber evidence="3">1.2.7.-</ecNumber>
    </submittedName>
</protein>
<accession>A0A3B1E6R9</accession>
<evidence type="ECO:0000256" key="1">
    <source>
        <dbReference type="ARBA" id="ARBA00023002"/>
    </source>
</evidence>
<feature type="domain" description="Thiamine pyrophosphate enzyme TPP-binding" evidence="2">
    <location>
        <begin position="62"/>
        <end position="209"/>
    </location>
</feature>
<evidence type="ECO:0000313" key="3">
    <source>
        <dbReference type="EMBL" id="VAX39007.1"/>
    </source>
</evidence>
<dbReference type="Gene3D" id="3.40.50.970">
    <property type="match status" value="1"/>
</dbReference>
<name>A0A3B1E6R9_9ZZZZ</name>
<dbReference type="PANTHER" id="PTHR48084:SF4">
    <property type="entry name" value="2-OXOGLUTARATE OXIDOREDUCTASE SUBUNIT KORB"/>
    <property type="match status" value="1"/>
</dbReference>
<dbReference type="GO" id="GO:0016625">
    <property type="term" value="F:oxidoreductase activity, acting on the aldehyde or oxo group of donors, iron-sulfur protein as acceptor"/>
    <property type="evidence" value="ECO:0007669"/>
    <property type="project" value="UniProtKB-ARBA"/>
</dbReference>
<dbReference type="InterPro" id="IPR051457">
    <property type="entry name" value="2-oxoacid:Fd_oxidoreductase"/>
</dbReference>
<dbReference type="GO" id="GO:0045333">
    <property type="term" value="P:cellular respiration"/>
    <property type="evidence" value="ECO:0007669"/>
    <property type="project" value="UniProtKB-ARBA"/>
</dbReference>
<gene>
    <name evidence="3" type="ORF">MNBD_PLANCTO03-404</name>
</gene>
<dbReference type="EMBL" id="UOGK01000181">
    <property type="protein sequence ID" value="VAX39007.1"/>
    <property type="molecule type" value="Genomic_DNA"/>
</dbReference>
<organism evidence="3">
    <name type="scientific">hydrothermal vent metagenome</name>
    <dbReference type="NCBI Taxonomy" id="652676"/>
    <lineage>
        <taxon>unclassified sequences</taxon>
        <taxon>metagenomes</taxon>
        <taxon>ecological metagenomes</taxon>
    </lineage>
</organism>
<evidence type="ECO:0000259" key="2">
    <source>
        <dbReference type="Pfam" id="PF02775"/>
    </source>
</evidence>
<dbReference type="InterPro" id="IPR011766">
    <property type="entry name" value="TPP_enzyme_TPP-bd"/>
</dbReference>
<keyword evidence="1 3" id="KW-0560">Oxidoreductase</keyword>
<dbReference type="EC" id="1.2.7.-" evidence="3"/>
<dbReference type="Pfam" id="PF02775">
    <property type="entry name" value="TPP_enzyme_C"/>
    <property type="match status" value="1"/>
</dbReference>
<proteinExistence type="predicted"/>
<sequence length="285" mass="31564">MFGLKTDWSLDVLPRYFTLEDYEGGVARWCPGCGDHGVLTAVQRICRDAQLLPEQTVCVSGIGCSSRFPHYMKTYGFHGLHGRALPVACGVKSRRPDLNIWVATGDGDCCSIGAGHWVHAIRYNMDMVVLLFDNNVYGLTKNQTSPTSMPGLKTNTHPRGAFLPPLNPSLTTLSIANVSFVAQTVDWNPLHVYATLKRAFEHPGLSFVRIFQRCPVFTPLAFEDAQNDPSLVLLLEDENGITADEAGTKMYKNRIAHDPSDINKGREILSREDVLPIGLFFVDPN</sequence>
<dbReference type="CDD" id="cd03375">
    <property type="entry name" value="TPP_OGFOR"/>
    <property type="match status" value="1"/>
</dbReference>
<dbReference type="GO" id="GO:0030976">
    <property type="term" value="F:thiamine pyrophosphate binding"/>
    <property type="evidence" value="ECO:0007669"/>
    <property type="project" value="InterPro"/>
</dbReference>
<dbReference type="SUPFAM" id="SSF52518">
    <property type="entry name" value="Thiamin diphosphate-binding fold (THDP-binding)"/>
    <property type="match status" value="1"/>
</dbReference>
<dbReference type="InterPro" id="IPR029061">
    <property type="entry name" value="THDP-binding"/>
</dbReference>
<dbReference type="AlphaFoldDB" id="A0A3B1E6R9"/>